<dbReference type="SUPFAM" id="SSF57625">
    <property type="entry name" value="Invertebrate chitin-binding proteins"/>
    <property type="match status" value="1"/>
</dbReference>
<protein>
    <recommendedName>
        <fullName evidence="2">Chitin-binding type-2 domain-containing protein</fullName>
    </recommendedName>
</protein>
<feature type="domain" description="Chitin-binding type-2" evidence="2">
    <location>
        <begin position="14"/>
        <end position="70"/>
    </location>
</feature>
<feature type="region of interest" description="Disordered" evidence="1">
    <location>
        <begin position="93"/>
        <end position="115"/>
    </location>
</feature>
<dbReference type="Proteomes" id="UP001519460">
    <property type="component" value="Unassembled WGS sequence"/>
</dbReference>
<dbReference type="InterPro" id="IPR002557">
    <property type="entry name" value="Chitin-bd_dom"/>
</dbReference>
<feature type="compositionally biased region" description="Polar residues" evidence="1">
    <location>
        <begin position="94"/>
        <end position="108"/>
    </location>
</feature>
<accession>A0ABD0M3F9</accession>
<evidence type="ECO:0000259" key="2">
    <source>
        <dbReference type="PROSITE" id="PS50940"/>
    </source>
</evidence>
<dbReference type="EMBL" id="JACVVK020000007">
    <property type="protein sequence ID" value="KAK7506354.1"/>
    <property type="molecule type" value="Genomic_DNA"/>
</dbReference>
<dbReference type="SMART" id="SM00494">
    <property type="entry name" value="ChtBD2"/>
    <property type="match status" value="1"/>
</dbReference>
<sequence length="187" mass="20142">MTTDGAHVIDHDNTFNCDNHQDGFYASPRSCLEYFICAGDIAYSVKCADGLVFNADTGFCDYPEHFRCTIGDSPVVTTSLPVVQTTRQHVQTTNAPSGMTTHPPSGHTQPPHVTGKPNMTVTQSSTTAKTITSTTKQVFTTQTVGTPVQNVPATTPAPGITTGMDRTILSQIYSFLFNQHDASLTHC</sequence>
<gene>
    <name evidence="3" type="ORF">BaRGS_00002466</name>
</gene>
<dbReference type="AlphaFoldDB" id="A0ABD0M3F9"/>
<keyword evidence="4" id="KW-1185">Reference proteome</keyword>
<dbReference type="Gene3D" id="2.170.140.10">
    <property type="entry name" value="Chitin binding domain"/>
    <property type="match status" value="1"/>
</dbReference>
<name>A0ABD0M3F9_9CAEN</name>
<organism evidence="3 4">
    <name type="scientific">Batillaria attramentaria</name>
    <dbReference type="NCBI Taxonomy" id="370345"/>
    <lineage>
        <taxon>Eukaryota</taxon>
        <taxon>Metazoa</taxon>
        <taxon>Spiralia</taxon>
        <taxon>Lophotrochozoa</taxon>
        <taxon>Mollusca</taxon>
        <taxon>Gastropoda</taxon>
        <taxon>Caenogastropoda</taxon>
        <taxon>Sorbeoconcha</taxon>
        <taxon>Cerithioidea</taxon>
        <taxon>Batillariidae</taxon>
        <taxon>Batillaria</taxon>
    </lineage>
</organism>
<proteinExistence type="predicted"/>
<comment type="caution">
    <text evidence="3">The sequence shown here is derived from an EMBL/GenBank/DDBJ whole genome shotgun (WGS) entry which is preliminary data.</text>
</comment>
<evidence type="ECO:0000313" key="4">
    <source>
        <dbReference type="Proteomes" id="UP001519460"/>
    </source>
</evidence>
<reference evidence="3 4" key="1">
    <citation type="journal article" date="2023" name="Sci. Data">
        <title>Genome assembly of the Korean intertidal mud-creeper Batillaria attramentaria.</title>
        <authorList>
            <person name="Patra A.K."/>
            <person name="Ho P.T."/>
            <person name="Jun S."/>
            <person name="Lee S.J."/>
            <person name="Kim Y."/>
            <person name="Won Y.J."/>
        </authorList>
    </citation>
    <scope>NUCLEOTIDE SEQUENCE [LARGE SCALE GENOMIC DNA]</scope>
    <source>
        <strain evidence="3">Wonlab-2016</strain>
    </source>
</reference>
<evidence type="ECO:0000313" key="3">
    <source>
        <dbReference type="EMBL" id="KAK7506354.1"/>
    </source>
</evidence>
<dbReference type="PROSITE" id="PS50940">
    <property type="entry name" value="CHIT_BIND_II"/>
    <property type="match status" value="1"/>
</dbReference>
<evidence type="ECO:0000256" key="1">
    <source>
        <dbReference type="SAM" id="MobiDB-lite"/>
    </source>
</evidence>
<dbReference type="InterPro" id="IPR036508">
    <property type="entry name" value="Chitin-bd_dom_sf"/>
</dbReference>
<dbReference type="Pfam" id="PF01607">
    <property type="entry name" value="CBM_14"/>
    <property type="match status" value="1"/>
</dbReference>